<feature type="transmembrane region" description="Helical" evidence="8">
    <location>
        <begin position="268"/>
        <end position="287"/>
    </location>
</feature>
<dbReference type="GO" id="GO:0043005">
    <property type="term" value="C:neuron projection"/>
    <property type="evidence" value="ECO:0007669"/>
    <property type="project" value="TreeGrafter"/>
</dbReference>
<dbReference type="SUPFAM" id="SSF81321">
    <property type="entry name" value="Family A G protein-coupled receptor-like"/>
    <property type="match status" value="1"/>
</dbReference>
<keyword evidence="11" id="KW-1185">Reference proteome</keyword>
<proteinExistence type="predicted"/>
<evidence type="ECO:0000256" key="5">
    <source>
        <dbReference type="ARBA" id="ARBA00023136"/>
    </source>
</evidence>
<evidence type="ECO:0000256" key="2">
    <source>
        <dbReference type="ARBA" id="ARBA00022692"/>
    </source>
</evidence>
<keyword evidence="2 8" id="KW-0812">Transmembrane</keyword>
<comment type="subcellular location">
    <subcellularLocation>
        <location evidence="1">Membrane</location>
        <topology evidence="1">Multi-pass membrane protein</topology>
    </subcellularLocation>
</comment>
<keyword evidence="5 8" id="KW-0472">Membrane</keyword>
<organism evidence="10 11">
    <name type="scientific">Mytilus edulis</name>
    <name type="common">Blue mussel</name>
    <dbReference type="NCBI Taxonomy" id="6550"/>
    <lineage>
        <taxon>Eukaryota</taxon>
        <taxon>Metazoa</taxon>
        <taxon>Spiralia</taxon>
        <taxon>Lophotrochozoa</taxon>
        <taxon>Mollusca</taxon>
        <taxon>Bivalvia</taxon>
        <taxon>Autobranchia</taxon>
        <taxon>Pteriomorphia</taxon>
        <taxon>Mytilida</taxon>
        <taxon>Mytiloidea</taxon>
        <taxon>Mytilidae</taxon>
        <taxon>Mytilinae</taxon>
        <taxon>Mytilus</taxon>
    </lineage>
</organism>
<dbReference type="EMBL" id="CAJPWZ010001439">
    <property type="protein sequence ID" value="CAG2215274.1"/>
    <property type="molecule type" value="Genomic_DNA"/>
</dbReference>
<evidence type="ECO:0000313" key="11">
    <source>
        <dbReference type="Proteomes" id="UP000683360"/>
    </source>
</evidence>
<dbReference type="Gene3D" id="1.20.1070.10">
    <property type="entry name" value="Rhodopsin 7-helix transmembrane proteins"/>
    <property type="match status" value="1"/>
</dbReference>
<keyword evidence="3 8" id="KW-1133">Transmembrane helix</keyword>
<evidence type="ECO:0000256" key="1">
    <source>
        <dbReference type="ARBA" id="ARBA00004141"/>
    </source>
</evidence>
<dbReference type="OrthoDB" id="10053194at2759"/>
<feature type="transmembrane region" description="Helical" evidence="8">
    <location>
        <begin position="89"/>
        <end position="116"/>
    </location>
</feature>
<dbReference type="GO" id="GO:0042923">
    <property type="term" value="F:neuropeptide binding"/>
    <property type="evidence" value="ECO:0007669"/>
    <property type="project" value="TreeGrafter"/>
</dbReference>
<evidence type="ECO:0000256" key="6">
    <source>
        <dbReference type="ARBA" id="ARBA00023170"/>
    </source>
</evidence>
<feature type="domain" description="G-protein coupled receptors family 1 profile" evidence="9">
    <location>
        <begin position="68"/>
        <end position="328"/>
    </location>
</feature>
<dbReference type="GO" id="GO:0008188">
    <property type="term" value="F:neuropeptide receptor activity"/>
    <property type="evidence" value="ECO:0007669"/>
    <property type="project" value="TreeGrafter"/>
</dbReference>
<sequence>MSKKNNAIMHCSGCNWTLLNKSFWDQFTYDNPGTTEEDVLFEMYQLPLSFIAPLVFLYGVVVVISFCGNIVVFYTICDVKGLHITVTNFFIANLSISDILMTVLCIPTTIVSDIIFKHWVMGSFMCPVLHYLQLVVVMQRAFAMVAITCDRHFLMSNPLKKRMTKPTARLLVILLWLAACIIAIPTAMFSQIHYLQYEPGSYGLCIEIWETHRLRNVYSIIIQLLQYVIPLIIMICAYIHIGYMIWIKPTPGEAIKERDKRIALSKRKSLKMLFTLVSVYAITWLPIHIITTIADLNPTLYDHRFAHILWLSFHWLAFSNTGINPMVYCWVNKTFQKKLRLLLHLPVGNRRKSYKEQKGYRLSNGICFSKRRREAFKEKKKETVIS</sequence>
<evidence type="ECO:0000256" key="4">
    <source>
        <dbReference type="ARBA" id="ARBA00023040"/>
    </source>
</evidence>
<dbReference type="Proteomes" id="UP000683360">
    <property type="component" value="Unassembled WGS sequence"/>
</dbReference>
<feature type="transmembrane region" description="Helical" evidence="8">
    <location>
        <begin position="50"/>
        <end position="77"/>
    </location>
</feature>
<evidence type="ECO:0000256" key="3">
    <source>
        <dbReference type="ARBA" id="ARBA00022989"/>
    </source>
</evidence>
<evidence type="ECO:0000256" key="7">
    <source>
        <dbReference type="ARBA" id="ARBA00023224"/>
    </source>
</evidence>
<gene>
    <name evidence="10" type="ORF">MEDL_29061</name>
</gene>
<dbReference type="PANTHER" id="PTHR24235">
    <property type="entry name" value="NEUROPEPTIDE Y RECEPTOR"/>
    <property type="match status" value="1"/>
</dbReference>
<keyword evidence="4" id="KW-0297">G-protein coupled receptor</keyword>
<reference evidence="10" key="1">
    <citation type="submission" date="2021-03" db="EMBL/GenBank/DDBJ databases">
        <authorList>
            <person name="Bekaert M."/>
        </authorList>
    </citation>
    <scope>NUCLEOTIDE SEQUENCE</scope>
</reference>
<dbReference type="PANTHER" id="PTHR24235:SF29">
    <property type="entry name" value="GH23382P"/>
    <property type="match status" value="1"/>
</dbReference>
<feature type="transmembrane region" description="Helical" evidence="8">
    <location>
        <begin position="307"/>
        <end position="331"/>
    </location>
</feature>
<comment type="caution">
    <text evidence="10">The sequence shown here is derived from an EMBL/GenBank/DDBJ whole genome shotgun (WGS) entry which is preliminary data.</text>
</comment>
<feature type="transmembrane region" description="Helical" evidence="8">
    <location>
        <begin position="224"/>
        <end position="247"/>
    </location>
</feature>
<dbReference type="Pfam" id="PF00001">
    <property type="entry name" value="7tm_1"/>
    <property type="match status" value="1"/>
</dbReference>
<dbReference type="AlphaFoldDB" id="A0A8S3SAS5"/>
<accession>A0A8S3SAS5</accession>
<evidence type="ECO:0000259" key="9">
    <source>
        <dbReference type="PROSITE" id="PS50262"/>
    </source>
</evidence>
<dbReference type="PRINTS" id="PR00237">
    <property type="entry name" value="GPCRRHODOPSN"/>
</dbReference>
<dbReference type="GO" id="GO:0005886">
    <property type="term" value="C:plasma membrane"/>
    <property type="evidence" value="ECO:0007669"/>
    <property type="project" value="TreeGrafter"/>
</dbReference>
<dbReference type="InterPro" id="IPR000276">
    <property type="entry name" value="GPCR_Rhodpsn"/>
</dbReference>
<keyword evidence="6" id="KW-0675">Receptor</keyword>
<evidence type="ECO:0000313" key="10">
    <source>
        <dbReference type="EMBL" id="CAG2215274.1"/>
    </source>
</evidence>
<dbReference type="InterPro" id="IPR017452">
    <property type="entry name" value="GPCR_Rhodpsn_7TM"/>
</dbReference>
<feature type="transmembrane region" description="Helical" evidence="8">
    <location>
        <begin position="170"/>
        <end position="194"/>
    </location>
</feature>
<protein>
    <submittedName>
        <fullName evidence="10">Rya-R</fullName>
    </submittedName>
</protein>
<evidence type="ECO:0000256" key="8">
    <source>
        <dbReference type="SAM" id="Phobius"/>
    </source>
</evidence>
<keyword evidence="7" id="KW-0807">Transducer</keyword>
<dbReference type="PROSITE" id="PS50262">
    <property type="entry name" value="G_PROTEIN_RECEP_F1_2"/>
    <property type="match status" value="1"/>
</dbReference>
<name>A0A8S3SAS5_MYTED</name>